<proteinExistence type="predicted"/>
<dbReference type="EMBL" id="VIGV01000014">
    <property type="protein sequence ID" value="TWS21899.1"/>
    <property type="molecule type" value="Genomic_DNA"/>
</dbReference>
<gene>
    <name evidence="2" type="ORF">FK268_22170</name>
</gene>
<evidence type="ECO:0000256" key="1">
    <source>
        <dbReference type="SAM" id="Phobius"/>
    </source>
</evidence>
<feature type="transmembrane region" description="Helical" evidence="1">
    <location>
        <begin position="151"/>
        <end position="172"/>
    </location>
</feature>
<comment type="caution">
    <text evidence="2">The sequence shown here is derived from an EMBL/GenBank/DDBJ whole genome shotgun (WGS) entry which is preliminary data.</text>
</comment>
<dbReference type="InterPro" id="IPR036170">
    <property type="entry name" value="YezG-like_sf"/>
</dbReference>
<protein>
    <submittedName>
        <fullName evidence="2">Uncharacterized protein</fullName>
    </submittedName>
</protein>
<name>A0A5C5RFN3_9ACTN</name>
<keyword evidence="1" id="KW-0472">Membrane</keyword>
<dbReference type="Proteomes" id="UP000319792">
    <property type="component" value="Unassembled WGS sequence"/>
</dbReference>
<reference evidence="2 3" key="2">
    <citation type="submission" date="2019-08" db="EMBL/GenBank/DDBJ databases">
        <title>Tsukamurella conjunctivitidis sp. nov., Tsukamurella assacharolytica sp. nov. and Tsukamurella sputae sp. nov. isolated from patients with conjunctivitis, bacteraemia (lymphoma) and respiratory infection (sputum) in Hong Kong.</title>
        <authorList>
            <person name="Fok K.M.N."/>
            <person name="Fong J.Y.H."/>
        </authorList>
    </citation>
    <scope>NUCLEOTIDE SEQUENCE [LARGE SCALE GENOMIC DNA]</scope>
    <source>
        <strain evidence="2 3">HKU70</strain>
    </source>
</reference>
<organism evidence="2 3">
    <name type="scientific">Tsukamurella sputi</name>
    <dbReference type="NCBI Taxonomy" id="2591848"/>
    <lineage>
        <taxon>Bacteria</taxon>
        <taxon>Bacillati</taxon>
        <taxon>Actinomycetota</taxon>
        <taxon>Actinomycetes</taxon>
        <taxon>Mycobacteriales</taxon>
        <taxon>Tsukamurellaceae</taxon>
        <taxon>Tsukamurella</taxon>
    </lineage>
</organism>
<feature type="transmembrane region" description="Helical" evidence="1">
    <location>
        <begin position="111"/>
        <end position="131"/>
    </location>
</feature>
<reference evidence="2 3" key="1">
    <citation type="submission" date="2019-06" db="EMBL/GenBank/DDBJ databases">
        <authorList>
            <person name="Teng J.L.L."/>
            <person name="Lee H.H."/>
            <person name="Lau S.K.P."/>
            <person name="Woo P.C.Y."/>
        </authorList>
    </citation>
    <scope>NUCLEOTIDE SEQUENCE [LARGE SCALE GENOMIC DNA]</scope>
    <source>
        <strain evidence="2 3">HKU70</strain>
    </source>
</reference>
<keyword evidence="1" id="KW-0812">Transmembrane</keyword>
<dbReference type="OrthoDB" id="4549737at2"/>
<dbReference type="SUPFAM" id="SSF160424">
    <property type="entry name" value="BH3703-like"/>
    <property type="match status" value="1"/>
</dbReference>
<accession>A0A5C5RFN3</accession>
<feature type="transmembrane region" description="Helical" evidence="1">
    <location>
        <begin position="179"/>
        <end position="205"/>
    </location>
</feature>
<keyword evidence="1" id="KW-1133">Transmembrane helix</keyword>
<evidence type="ECO:0000313" key="2">
    <source>
        <dbReference type="EMBL" id="TWS21899.1"/>
    </source>
</evidence>
<keyword evidence="3" id="KW-1185">Reference proteome</keyword>
<sequence>MVQMVGAVEQQIADVLFGRVESSRRGWSDVEVVYTASVTGGVGSLFLRVDGRPDVGGAAAAELAPLFEQLRGVMAVHGHPVWFSARMFMDEDGVYEFGFAAPPVRSTPSSVVAAAVILLVLSALTLLGFLGSNSNPNRPPAVSSAQVAADLTVAAIVWTAVILGVVAGIRLLRGRGGRTLATVSACVFALTCIGLVATIAVPILLWRNDEARRWFDESPIYLPAPR</sequence>
<evidence type="ECO:0000313" key="3">
    <source>
        <dbReference type="Proteomes" id="UP000319792"/>
    </source>
</evidence>
<dbReference type="AlphaFoldDB" id="A0A5C5RFN3"/>
<dbReference type="RefSeq" id="WP_146437627.1">
    <property type="nucleotide sequence ID" value="NZ_VIGV01000014.1"/>
</dbReference>